<dbReference type="KEGG" id="hsw:Hsw_3352"/>
<evidence type="ECO:0000313" key="2">
    <source>
        <dbReference type="EMBL" id="AHJ98947.1"/>
    </source>
</evidence>
<feature type="chain" id="PRO_5004908221" evidence="1">
    <location>
        <begin position="19"/>
        <end position="267"/>
    </location>
</feature>
<proteinExistence type="predicted"/>
<keyword evidence="1" id="KW-0732">Signal</keyword>
<dbReference type="HOGENOM" id="CLU_1041207_0_0_10"/>
<gene>
    <name evidence="2" type="ORF">Hsw_3352</name>
</gene>
<sequence length="267" mass="29985">MKKLLLTGFLICIAYAHASAQTIHQLNNRFDNTVFDKLHKKGSDGKYPSSYKTIATSLKGYVTKLSDDKDTLFIKLWNITSPEHKGSDAIINQDDNGATFAYKIKWQQGTYLDIPFSAKAFVATSIPFRYRLKKNSDLEADFLNVGVSYFNLAGKTRFYKHEQIDTRQRYVGWGPFVAFGQQKIDSTNTDGRVKSEKQVAVLSYGINGVASINNFSLILALGFDNAIGSNAKYWEENNFRGGIKPWIGFGFGLKLVDLEIKDTNDGK</sequence>
<reference evidence="2 3" key="1">
    <citation type="submission" date="2014-01" db="EMBL/GenBank/DDBJ databases">
        <title>Complete genome sequence of ionizing-radiation resistance bacterium Hymenobacter swuensis DY53.</title>
        <authorList>
            <person name="Jung J.-H."/>
            <person name="Jeong S.-W."/>
            <person name="Joe M.-H."/>
            <person name="Cho y.-j."/>
            <person name="Kim M.-K."/>
            <person name="Lim S.-Y."/>
        </authorList>
    </citation>
    <scope>NUCLEOTIDE SEQUENCE [LARGE SCALE GENOMIC DNA]</scope>
    <source>
        <strain evidence="2 3">DY53</strain>
    </source>
</reference>
<evidence type="ECO:0000313" key="3">
    <source>
        <dbReference type="Proteomes" id="UP000019423"/>
    </source>
</evidence>
<dbReference type="RefSeq" id="WP_044003046.1">
    <property type="nucleotide sequence ID" value="NZ_CP007145.1"/>
</dbReference>
<dbReference type="OrthoDB" id="1256438at2"/>
<dbReference type="STRING" id="1227739.Hsw_3352"/>
<name>W8F4M0_9BACT</name>
<feature type="signal peptide" evidence="1">
    <location>
        <begin position="1"/>
        <end position="18"/>
    </location>
</feature>
<dbReference type="AlphaFoldDB" id="W8F4M0"/>
<protein>
    <submittedName>
        <fullName evidence="2">Uncharacterized protein</fullName>
    </submittedName>
</protein>
<accession>W8F4M0</accession>
<organism evidence="2 3">
    <name type="scientific">Hymenobacter swuensis DY53</name>
    <dbReference type="NCBI Taxonomy" id="1227739"/>
    <lineage>
        <taxon>Bacteria</taxon>
        <taxon>Pseudomonadati</taxon>
        <taxon>Bacteroidota</taxon>
        <taxon>Cytophagia</taxon>
        <taxon>Cytophagales</taxon>
        <taxon>Hymenobacteraceae</taxon>
        <taxon>Hymenobacter</taxon>
    </lineage>
</organism>
<dbReference type="EMBL" id="CP007145">
    <property type="protein sequence ID" value="AHJ98947.1"/>
    <property type="molecule type" value="Genomic_DNA"/>
</dbReference>
<evidence type="ECO:0000256" key="1">
    <source>
        <dbReference type="SAM" id="SignalP"/>
    </source>
</evidence>
<keyword evidence="3" id="KW-1185">Reference proteome</keyword>
<dbReference type="Proteomes" id="UP000019423">
    <property type="component" value="Chromosome"/>
</dbReference>